<keyword evidence="3" id="KW-1185">Reference proteome</keyword>
<proteinExistence type="predicted"/>
<dbReference type="OrthoDB" id="10367086at2759"/>
<dbReference type="Proteomes" id="UP000789739">
    <property type="component" value="Unassembled WGS sequence"/>
</dbReference>
<dbReference type="AlphaFoldDB" id="A0A9N8W328"/>
<comment type="caution">
    <text evidence="2">The sequence shown here is derived from an EMBL/GenBank/DDBJ whole genome shotgun (WGS) entry which is preliminary data.</text>
</comment>
<evidence type="ECO:0000313" key="3">
    <source>
        <dbReference type="Proteomes" id="UP000789739"/>
    </source>
</evidence>
<accession>A0A9N8W328</accession>
<name>A0A9N8W328_9GLOM</name>
<feature type="compositionally biased region" description="Low complexity" evidence="1">
    <location>
        <begin position="96"/>
        <end position="116"/>
    </location>
</feature>
<feature type="compositionally biased region" description="Low complexity" evidence="1">
    <location>
        <begin position="1"/>
        <end position="17"/>
    </location>
</feature>
<sequence length="413" mass="46250">MISSYSDGGSSPYGHPGVFPAPASSGIHKLGRKRVHENGFMQDEFATKKVRRVNNYTSRGNMTDRMDNYFTVNRSTGNAAQVTTAATAYSSKVATTTIPRTPTSQSPPSSSSCQRQRYCHSTNHLSMTEPLLTVNSLSSPRLIDLSTGEALEAVNPDTIVSTRRKGNKRTIDQVNESKGDERVIKTLMVGDITEEERKTKGMDQRPYPQNEYENDEWMLDSTPPDKKFRISANIEPRDFTREDTVKGQLNELQQFGDSNNYITQAAPFIFGTTITSSAPSSSHYSDTQEHLSLTVQNPKKLKLAYHEALTKYMRTQLEYISSTIDDSRKQIVLYLPQNKVYMGNLGKEDTQMLIEIDENDKNSEASKIWEITENSNSLDPKSDIADDIEMKDIINESIAIGDVHTQGGEMDID</sequence>
<feature type="region of interest" description="Disordered" evidence="1">
    <location>
        <begin position="1"/>
        <end position="20"/>
    </location>
</feature>
<feature type="region of interest" description="Disordered" evidence="1">
    <location>
        <begin position="96"/>
        <end position="118"/>
    </location>
</feature>
<evidence type="ECO:0000313" key="2">
    <source>
        <dbReference type="EMBL" id="CAG8469284.1"/>
    </source>
</evidence>
<dbReference type="EMBL" id="CAJVPI010000057">
    <property type="protein sequence ID" value="CAG8469284.1"/>
    <property type="molecule type" value="Genomic_DNA"/>
</dbReference>
<reference evidence="2" key="1">
    <citation type="submission" date="2021-06" db="EMBL/GenBank/DDBJ databases">
        <authorList>
            <person name="Kallberg Y."/>
            <person name="Tangrot J."/>
            <person name="Rosling A."/>
        </authorList>
    </citation>
    <scope>NUCLEOTIDE SEQUENCE</scope>
    <source>
        <strain evidence="2">BR232B</strain>
    </source>
</reference>
<protein>
    <submittedName>
        <fullName evidence="2">9456_t:CDS:1</fullName>
    </submittedName>
</protein>
<organism evidence="2 3">
    <name type="scientific">Paraglomus brasilianum</name>
    <dbReference type="NCBI Taxonomy" id="144538"/>
    <lineage>
        <taxon>Eukaryota</taxon>
        <taxon>Fungi</taxon>
        <taxon>Fungi incertae sedis</taxon>
        <taxon>Mucoromycota</taxon>
        <taxon>Glomeromycotina</taxon>
        <taxon>Glomeromycetes</taxon>
        <taxon>Paraglomerales</taxon>
        <taxon>Paraglomeraceae</taxon>
        <taxon>Paraglomus</taxon>
    </lineage>
</organism>
<evidence type="ECO:0000256" key="1">
    <source>
        <dbReference type="SAM" id="MobiDB-lite"/>
    </source>
</evidence>
<gene>
    <name evidence="2" type="ORF">PBRASI_LOCUS989</name>
</gene>